<reference evidence="2 3" key="1">
    <citation type="submission" date="2020-08" db="EMBL/GenBank/DDBJ databases">
        <title>Genomic Encyclopedia of Type Strains, Phase IV (KMG-V): Genome sequencing to study the core and pangenomes of soil and plant-associated prokaryotes.</title>
        <authorList>
            <person name="Whitman W."/>
        </authorList>
    </citation>
    <scope>NUCLEOTIDE SEQUENCE [LARGE SCALE GENOMIC DNA]</scope>
    <source>
        <strain evidence="2 3">MP601</strain>
    </source>
</reference>
<evidence type="ECO:0000256" key="1">
    <source>
        <dbReference type="SAM" id="Phobius"/>
    </source>
</evidence>
<keyword evidence="1" id="KW-0812">Transmembrane</keyword>
<evidence type="ECO:0000313" key="3">
    <source>
        <dbReference type="Proteomes" id="UP000548326"/>
    </source>
</evidence>
<keyword evidence="1" id="KW-1133">Transmembrane helix</keyword>
<gene>
    <name evidence="2" type="ORF">HDF22_000463</name>
</gene>
<accession>A0A841J7M6</accession>
<dbReference type="Proteomes" id="UP000548326">
    <property type="component" value="Unassembled WGS sequence"/>
</dbReference>
<evidence type="ECO:0000313" key="2">
    <source>
        <dbReference type="EMBL" id="MBB6126362.1"/>
    </source>
</evidence>
<feature type="transmembrane region" description="Helical" evidence="1">
    <location>
        <begin position="12"/>
        <end position="38"/>
    </location>
</feature>
<proteinExistence type="predicted"/>
<dbReference type="RefSeq" id="WP_221275914.1">
    <property type="nucleotide sequence ID" value="NZ_JACHCA010000001.1"/>
</dbReference>
<organism evidence="2 3">
    <name type="scientific">Mucilaginibacter lappiensis</name>
    <dbReference type="NCBI Taxonomy" id="354630"/>
    <lineage>
        <taxon>Bacteria</taxon>
        <taxon>Pseudomonadati</taxon>
        <taxon>Bacteroidota</taxon>
        <taxon>Sphingobacteriia</taxon>
        <taxon>Sphingobacteriales</taxon>
        <taxon>Sphingobacteriaceae</taxon>
        <taxon>Mucilaginibacter</taxon>
    </lineage>
</organism>
<name>A0A841J7M6_9SPHI</name>
<protein>
    <submittedName>
        <fullName evidence="2">Uncharacterized protein</fullName>
    </submittedName>
</protein>
<sequence>MLKWWPLKKDYLLMAATVMILLICYQFAFKSTIAAWNFNRQMKEQLQQAGDITYQPGYLDRKSKNQERILALYRSDTALFRSNTISAIAVLAEKNRVKLAEVPAQDLVYHTEVAIIQKLNFEGDFFALNGFLNQLESAERLGVVRAVEFKLARKEADPVAKKLVMGVYMEISK</sequence>
<dbReference type="AlphaFoldDB" id="A0A841J7M6"/>
<comment type="caution">
    <text evidence="2">The sequence shown here is derived from an EMBL/GenBank/DDBJ whole genome shotgun (WGS) entry which is preliminary data.</text>
</comment>
<dbReference type="EMBL" id="JACHCA010000001">
    <property type="protein sequence ID" value="MBB6126362.1"/>
    <property type="molecule type" value="Genomic_DNA"/>
</dbReference>
<keyword evidence="1" id="KW-0472">Membrane</keyword>